<dbReference type="GO" id="GO:0005524">
    <property type="term" value="F:ATP binding"/>
    <property type="evidence" value="ECO:0007669"/>
    <property type="project" value="UniProtKB-UniRule"/>
</dbReference>
<dbReference type="FunFam" id="3.30.505.10:FF:000044">
    <property type="entry name" value="Tyrosine-protein kinase"/>
    <property type="match status" value="1"/>
</dbReference>
<dbReference type="FunCoup" id="A0A6J2YK12">
    <property type="interactions" value="290"/>
</dbReference>
<dbReference type="InterPro" id="IPR008266">
    <property type="entry name" value="Tyr_kinase_AS"/>
</dbReference>
<evidence type="ECO:0000256" key="9">
    <source>
        <dbReference type="ARBA" id="ARBA00023137"/>
    </source>
</evidence>
<evidence type="ECO:0000256" key="6">
    <source>
        <dbReference type="ARBA" id="ARBA00022777"/>
    </source>
</evidence>
<evidence type="ECO:0000256" key="7">
    <source>
        <dbReference type="ARBA" id="ARBA00022840"/>
    </source>
</evidence>
<evidence type="ECO:0000256" key="1">
    <source>
        <dbReference type="ARBA" id="ARBA00022443"/>
    </source>
</evidence>
<keyword evidence="4" id="KW-0449">Lipoprotein</keyword>
<keyword evidence="2" id="KW-0597">Phosphoprotein</keyword>
<dbReference type="PROSITE" id="PS00107">
    <property type="entry name" value="PROTEIN_KINASE_ATP"/>
    <property type="match status" value="1"/>
</dbReference>
<feature type="compositionally biased region" description="Polar residues" evidence="14">
    <location>
        <begin position="276"/>
        <end position="293"/>
    </location>
</feature>
<dbReference type="GO" id="GO:0002009">
    <property type="term" value="P:morphogenesis of an epithelium"/>
    <property type="evidence" value="ECO:0007669"/>
    <property type="project" value="UniProtKB-ARBA"/>
</dbReference>
<dbReference type="PROSITE" id="PS50011">
    <property type="entry name" value="PROTEIN_KINASE_DOM"/>
    <property type="match status" value="1"/>
</dbReference>
<dbReference type="InParanoid" id="A0A6J2YK12"/>
<dbReference type="CDD" id="cd05068">
    <property type="entry name" value="PTKc_Frk_like"/>
    <property type="match status" value="1"/>
</dbReference>
<feature type="domain" description="Protein kinase" evidence="16">
    <location>
        <begin position="496"/>
        <end position="749"/>
    </location>
</feature>
<dbReference type="PROSITE" id="PS50001">
    <property type="entry name" value="SH2"/>
    <property type="match status" value="1"/>
</dbReference>
<keyword evidence="8 11" id="KW-0727">SH2 domain</keyword>
<dbReference type="Gene3D" id="3.30.505.10">
    <property type="entry name" value="SH2 domain"/>
    <property type="match status" value="1"/>
</dbReference>
<feature type="domain" description="SH2" evidence="15">
    <location>
        <begin position="378"/>
        <end position="470"/>
    </location>
</feature>
<dbReference type="InterPro" id="IPR000980">
    <property type="entry name" value="SH2"/>
</dbReference>
<evidence type="ECO:0000256" key="4">
    <source>
        <dbReference type="ARBA" id="ARBA00022707"/>
    </source>
</evidence>
<dbReference type="PROSITE" id="PS00109">
    <property type="entry name" value="PROTEIN_KINASE_TYR"/>
    <property type="match status" value="1"/>
</dbReference>
<dbReference type="CDD" id="cd10370">
    <property type="entry name" value="SH2_Src_Src42"/>
    <property type="match status" value="1"/>
</dbReference>
<organism evidence="17 18">
    <name type="scientific">Sitophilus oryzae</name>
    <name type="common">Rice weevil</name>
    <name type="synonym">Curculio oryzae</name>
    <dbReference type="NCBI Taxonomy" id="7048"/>
    <lineage>
        <taxon>Eukaryota</taxon>
        <taxon>Metazoa</taxon>
        <taxon>Ecdysozoa</taxon>
        <taxon>Arthropoda</taxon>
        <taxon>Hexapoda</taxon>
        <taxon>Insecta</taxon>
        <taxon>Pterygota</taxon>
        <taxon>Neoptera</taxon>
        <taxon>Endopterygota</taxon>
        <taxon>Coleoptera</taxon>
        <taxon>Polyphaga</taxon>
        <taxon>Cucujiformia</taxon>
        <taxon>Curculionidae</taxon>
        <taxon>Dryophthorinae</taxon>
        <taxon>Sitophilus</taxon>
    </lineage>
</organism>
<dbReference type="FunFam" id="3.30.200.20:FF:000053">
    <property type="entry name" value="Tyrosine-protein kinase"/>
    <property type="match status" value="1"/>
</dbReference>
<keyword evidence="9 13" id="KW-0829">Tyrosine-protein kinase</keyword>
<dbReference type="GeneID" id="115888055"/>
<dbReference type="Proteomes" id="UP000504635">
    <property type="component" value="Unplaced"/>
</dbReference>
<dbReference type="PRINTS" id="PR00109">
    <property type="entry name" value="TYRKINASE"/>
</dbReference>
<dbReference type="GO" id="GO:0007435">
    <property type="term" value="P:salivary gland morphogenesis"/>
    <property type="evidence" value="ECO:0007669"/>
    <property type="project" value="UniProtKB-ARBA"/>
</dbReference>
<feature type="binding site" evidence="12">
    <location>
        <position position="524"/>
    </location>
    <ligand>
        <name>ATP</name>
        <dbReference type="ChEBI" id="CHEBI:30616"/>
    </ligand>
</feature>
<name>A0A6J2YK12_SITOR</name>
<keyword evidence="17" id="KW-1185">Reference proteome</keyword>
<proteinExistence type="inferred from homology"/>
<dbReference type="AlphaFoldDB" id="A0A6J2YK12"/>
<feature type="compositionally biased region" description="Low complexity" evidence="14">
    <location>
        <begin position="307"/>
        <end position="319"/>
    </location>
</feature>
<dbReference type="Pfam" id="PF00017">
    <property type="entry name" value="SH2"/>
    <property type="match status" value="1"/>
</dbReference>
<dbReference type="GO" id="GO:0007424">
    <property type="term" value="P:open tracheal system development"/>
    <property type="evidence" value="ECO:0007669"/>
    <property type="project" value="UniProtKB-ARBA"/>
</dbReference>
<dbReference type="GO" id="GO:0030036">
    <property type="term" value="P:actin cytoskeleton organization"/>
    <property type="evidence" value="ECO:0007669"/>
    <property type="project" value="UniProtKB-ARBA"/>
</dbReference>
<dbReference type="InterPro" id="IPR036860">
    <property type="entry name" value="SH2_dom_sf"/>
</dbReference>
<evidence type="ECO:0000256" key="8">
    <source>
        <dbReference type="ARBA" id="ARBA00022999"/>
    </source>
</evidence>
<dbReference type="RefSeq" id="XP_030763484.1">
    <property type="nucleotide sequence ID" value="XM_030907624.1"/>
</dbReference>
<evidence type="ECO:0000256" key="14">
    <source>
        <dbReference type="SAM" id="MobiDB-lite"/>
    </source>
</evidence>
<evidence type="ECO:0000256" key="5">
    <source>
        <dbReference type="ARBA" id="ARBA00022741"/>
    </source>
</evidence>
<dbReference type="SUPFAM" id="SSF55550">
    <property type="entry name" value="SH2 domain"/>
    <property type="match status" value="1"/>
</dbReference>
<comment type="similarity">
    <text evidence="13">Belongs to the protein kinase superfamily. Tyr protein kinase family.</text>
</comment>
<dbReference type="InterPro" id="IPR001245">
    <property type="entry name" value="Ser-Thr/Tyr_kinase_cat_dom"/>
</dbReference>
<dbReference type="EC" id="2.7.10.2" evidence="13"/>
<feature type="compositionally biased region" description="Basic and acidic residues" evidence="14">
    <location>
        <begin position="264"/>
        <end position="275"/>
    </location>
</feature>
<dbReference type="Gene3D" id="1.10.510.10">
    <property type="entry name" value="Transferase(Phosphotransferase) domain 1"/>
    <property type="match status" value="1"/>
</dbReference>
<dbReference type="InterPro" id="IPR011009">
    <property type="entry name" value="Kinase-like_dom_sf"/>
</dbReference>
<accession>A0A6J2YK12</accession>
<dbReference type="SMART" id="SM00219">
    <property type="entry name" value="TyrKc"/>
    <property type="match status" value="1"/>
</dbReference>
<evidence type="ECO:0000313" key="17">
    <source>
        <dbReference type="Proteomes" id="UP000504635"/>
    </source>
</evidence>
<dbReference type="OrthoDB" id="28230at2759"/>
<dbReference type="Pfam" id="PF07714">
    <property type="entry name" value="PK_Tyr_Ser-Thr"/>
    <property type="match status" value="1"/>
</dbReference>
<evidence type="ECO:0000256" key="11">
    <source>
        <dbReference type="PROSITE-ProRule" id="PRU00191"/>
    </source>
</evidence>
<dbReference type="PRINTS" id="PR00401">
    <property type="entry name" value="SH2DOMAIN"/>
</dbReference>
<evidence type="ECO:0000256" key="2">
    <source>
        <dbReference type="ARBA" id="ARBA00022553"/>
    </source>
</evidence>
<protein>
    <recommendedName>
        <fullName evidence="13">Tyrosine-protein kinase</fullName>
        <ecNumber evidence="13">2.7.10.2</ecNumber>
    </recommendedName>
</protein>
<keyword evidence="6 13" id="KW-0418">Kinase</keyword>
<keyword evidence="7 12" id="KW-0067">ATP-binding</keyword>
<gene>
    <name evidence="18" type="primary">LOC115888055</name>
</gene>
<dbReference type="Gene3D" id="3.30.200.20">
    <property type="entry name" value="Phosphorylase Kinase, domain 1"/>
    <property type="match status" value="1"/>
</dbReference>
<dbReference type="SMART" id="SM00252">
    <property type="entry name" value="SH2"/>
    <property type="match status" value="1"/>
</dbReference>
<dbReference type="InterPro" id="IPR020635">
    <property type="entry name" value="Tyr_kinase_cat_dom"/>
</dbReference>
<evidence type="ECO:0000256" key="10">
    <source>
        <dbReference type="ARBA" id="ARBA00051245"/>
    </source>
</evidence>
<sequence length="762" mass="88103">MVNQSGGVVWCYKDNKWIPLQLSSIRLHGVLTQAHWAAITDFLERVANKDLILQDNGFAELTDEHKQLMFNNQLNGTKFEFSSDNNNVIKLTDNIVTERKTSLGQIPEDRIVEQQPRRPSMPELRIIERENVFSDNLFKGEKKTDRVIGKDNDEIVLRLLKKYCKYSKDALDDKIVSAIEKIQDEVVQAEPRPPRMRKMGYVPKEDKIYENLNEILLDSLEEDRNEHIMRWLRQQNSQNGTFADPILPSRRHSSTEYPLASPTDSRKSSLVERKSVSSGFESQKSSVTTPSTPESRKSSWCDSTVTSRKSSVGSNSSCSECDEHDGQTQWQRFLRRHLNSKNSERRLRKQWEAWSRNRRRFSLQADVALADSLESQPWYFRKIKRIEAEKKLLLPENEHGAFLIRDSESRHNDYSLSVRDGDTVKHYRIRQLDEGGFFIARRTTFRTLQELVQHYSDIADGLCVNLCKPCVQVGKPQIDGLSYRTRDQWEIERTSLKFIRKLGQGQFGEVWEGMWNNTTPVAIKTLKPGTMDPKDFLAEAQIMKKLRHLKLIQLYAVCTIEEPIYIITELMRNGSLLEFLQGKGKGLKLQPLIDMAAQIAAGMAYLESQNYIHRDLAARNVLVAEANDVKIADFGLARLIKEDEYEARVGARFPIKWTAPEAANYSKFSIKSDVWSFGILLTELVTHGRIPYPGMTNAEVLHQVEHGYRMPAPPNCPQSLYNIMLECWNRDPMRRPTFETLQWKLEDFFTMESSEYKEATAY</sequence>
<dbReference type="KEGG" id="soy:115888055"/>
<dbReference type="InterPro" id="IPR000719">
    <property type="entry name" value="Prot_kinase_dom"/>
</dbReference>
<dbReference type="PANTHER" id="PTHR24418">
    <property type="entry name" value="TYROSINE-PROTEIN KINASE"/>
    <property type="match status" value="1"/>
</dbReference>
<dbReference type="FunFam" id="1.10.510.10:FF:000553">
    <property type="entry name" value="Tyrosine-protein kinase"/>
    <property type="match status" value="1"/>
</dbReference>
<feature type="region of interest" description="Disordered" evidence="14">
    <location>
        <begin position="239"/>
        <end position="323"/>
    </location>
</feature>
<dbReference type="InterPro" id="IPR017441">
    <property type="entry name" value="Protein_kinase_ATP_BS"/>
</dbReference>
<keyword evidence="4" id="KW-0519">Myristate</keyword>
<evidence type="ECO:0000256" key="3">
    <source>
        <dbReference type="ARBA" id="ARBA00022679"/>
    </source>
</evidence>
<keyword evidence="1" id="KW-0728">SH3 domain</keyword>
<comment type="catalytic activity">
    <reaction evidence="10 13">
        <text>L-tyrosyl-[protein] + ATP = O-phospho-L-tyrosyl-[protein] + ADP + H(+)</text>
        <dbReference type="Rhea" id="RHEA:10596"/>
        <dbReference type="Rhea" id="RHEA-COMP:10136"/>
        <dbReference type="Rhea" id="RHEA-COMP:20101"/>
        <dbReference type="ChEBI" id="CHEBI:15378"/>
        <dbReference type="ChEBI" id="CHEBI:30616"/>
        <dbReference type="ChEBI" id="CHEBI:46858"/>
        <dbReference type="ChEBI" id="CHEBI:61978"/>
        <dbReference type="ChEBI" id="CHEBI:456216"/>
        <dbReference type="EC" id="2.7.10.2"/>
    </reaction>
</comment>
<dbReference type="SUPFAM" id="SSF56112">
    <property type="entry name" value="Protein kinase-like (PK-like)"/>
    <property type="match status" value="1"/>
</dbReference>
<reference evidence="18" key="1">
    <citation type="submission" date="2025-08" db="UniProtKB">
        <authorList>
            <consortium name="RefSeq"/>
        </authorList>
    </citation>
    <scope>IDENTIFICATION</scope>
    <source>
        <tissue evidence="18">Gonads</tissue>
    </source>
</reference>
<evidence type="ECO:0000313" key="18">
    <source>
        <dbReference type="RefSeq" id="XP_030763484.1"/>
    </source>
</evidence>
<evidence type="ECO:0000259" key="16">
    <source>
        <dbReference type="PROSITE" id="PS50011"/>
    </source>
</evidence>
<keyword evidence="3 13" id="KW-0808">Transferase</keyword>
<dbReference type="InterPro" id="IPR050198">
    <property type="entry name" value="Non-receptor_tyrosine_kinases"/>
</dbReference>
<evidence type="ECO:0000259" key="15">
    <source>
        <dbReference type="PROSITE" id="PS50001"/>
    </source>
</evidence>
<dbReference type="GO" id="GO:0004715">
    <property type="term" value="F:non-membrane spanning protein tyrosine kinase activity"/>
    <property type="evidence" value="ECO:0007669"/>
    <property type="project" value="UniProtKB-EC"/>
</dbReference>
<evidence type="ECO:0000256" key="12">
    <source>
        <dbReference type="PROSITE-ProRule" id="PRU10141"/>
    </source>
</evidence>
<keyword evidence="5 12" id="KW-0547">Nucleotide-binding</keyword>
<evidence type="ECO:0000256" key="13">
    <source>
        <dbReference type="RuleBase" id="RU362096"/>
    </source>
</evidence>